<gene>
    <name evidence="1" type="ORF">KUCAC02_019018</name>
</gene>
<proteinExistence type="predicted"/>
<comment type="caution">
    <text evidence="1">The sequence shown here is derived from an EMBL/GenBank/DDBJ whole genome shotgun (WGS) entry which is preliminary data.</text>
</comment>
<name>A0ACB9WAA2_CHAAC</name>
<dbReference type="Proteomes" id="UP001057452">
    <property type="component" value="Chromosome 17"/>
</dbReference>
<accession>A0ACB9WAA2</accession>
<sequence>MCTLQQHILKQQRAESCPPPAEGCIASATSTLTSSTPVMEEDEELERAMLNLSPSELYTERRPPAAVSRARLCRHQQGFLQPSTVKAPLPVPPQLLAMAPKLGIEVQAPNVLRQNSSPHNMAPVEAQGDTVLDEAVDICDTVL</sequence>
<dbReference type="EMBL" id="CM043801">
    <property type="protein sequence ID" value="KAI4810177.1"/>
    <property type="molecule type" value="Genomic_DNA"/>
</dbReference>
<protein>
    <submittedName>
        <fullName evidence="1">Uncharacterized protein</fullName>
    </submittedName>
</protein>
<organism evidence="1 2">
    <name type="scientific">Chaenocephalus aceratus</name>
    <name type="common">Blackfin icefish</name>
    <name type="synonym">Chaenichthys aceratus</name>
    <dbReference type="NCBI Taxonomy" id="36190"/>
    <lineage>
        <taxon>Eukaryota</taxon>
        <taxon>Metazoa</taxon>
        <taxon>Chordata</taxon>
        <taxon>Craniata</taxon>
        <taxon>Vertebrata</taxon>
        <taxon>Euteleostomi</taxon>
        <taxon>Actinopterygii</taxon>
        <taxon>Neopterygii</taxon>
        <taxon>Teleostei</taxon>
        <taxon>Neoteleostei</taxon>
        <taxon>Acanthomorphata</taxon>
        <taxon>Eupercaria</taxon>
        <taxon>Perciformes</taxon>
        <taxon>Notothenioidei</taxon>
        <taxon>Channichthyidae</taxon>
        <taxon>Chaenocephalus</taxon>
    </lineage>
</organism>
<evidence type="ECO:0000313" key="2">
    <source>
        <dbReference type="Proteomes" id="UP001057452"/>
    </source>
</evidence>
<reference evidence="1" key="1">
    <citation type="submission" date="2022-05" db="EMBL/GenBank/DDBJ databases">
        <title>Chromosome-level genome of Chaenocephalus aceratus.</title>
        <authorList>
            <person name="Park H."/>
        </authorList>
    </citation>
    <scope>NUCLEOTIDE SEQUENCE</scope>
    <source>
        <strain evidence="1">KU_202001</strain>
    </source>
</reference>
<evidence type="ECO:0000313" key="1">
    <source>
        <dbReference type="EMBL" id="KAI4810177.1"/>
    </source>
</evidence>
<keyword evidence="2" id="KW-1185">Reference proteome</keyword>